<sequence>MTPWTPCPYAGIYRHDGDSLVRHWARLHAGDAEPMPTDPALLDAWALYHNGEFERAVHAGLAAGGDGLVLANKAACIYANYVEPGEQTRLQLLVSAAERAQAHQASAPRNANAWYWQGYALGRYSQGVNVAKALAKGLGGKVRQALQTTIELAPNHADAHLALANYHAEVIDKVGELIGSMTHGARKDTGLALYRKALALNPDSAITLHEYANGLLMLEGARALEEATRLRERAAAFEPLDAMERLYVEANRMALED</sequence>
<dbReference type="InterPro" id="IPR011990">
    <property type="entry name" value="TPR-like_helical_dom_sf"/>
</dbReference>
<dbReference type="Gene3D" id="1.25.40.10">
    <property type="entry name" value="Tetratricopeptide repeat domain"/>
    <property type="match status" value="1"/>
</dbReference>
<name>A0A7Y8KZA9_9BURK</name>
<proteinExistence type="predicted"/>
<protein>
    <recommendedName>
        <fullName evidence="3">Tetratricopeptide repeat protein</fullName>
    </recommendedName>
</protein>
<reference evidence="1 2" key="1">
    <citation type="submission" date="2019-09" db="EMBL/GenBank/DDBJ databases">
        <title>Hydrogenophaga aromatica sp. nov., isolated from a para-xylene-degrading enrichment culture.</title>
        <authorList>
            <person name="Tancsics A."/>
            <person name="Banerjee S."/>
        </authorList>
    </citation>
    <scope>NUCLEOTIDE SEQUENCE [LARGE SCALE GENOMIC DNA]</scope>
    <source>
        <strain evidence="1 2">D2P1</strain>
    </source>
</reference>
<evidence type="ECO:0000313" key="2">
    <source>
        <dbReference type="Proteomes" id="UP000545507"/>
    </source>
</evidence>
<comment type="caution">
    <text evidence="1">The sequence shown here is derived from an EMBL/GenBank/DDBJ whole genome shotgun (WGS) entry which is preliminary data.</text>
</comment>
<dbReference type="AlphaFoldDB" id="A0A7Y8KZA9"/>
<accession>A0A7Y8KZA9</accession>
<dbReference type="SUPFAM" id="SSF48452">
    <property type="entry name" value="TPR-like"/>
    <property type="match status" value="1"/>
</dbReference>
<dbReference type="EMBL" id="VYGV01000016">
    <property type="protein sequence ID" value="NWF47502.1"/>
    <property type="molecule type" value="Genomic_DNA"/>
</dbReference>
<evidence type="ECO:0008006" key="3">
    <source>
        <dbReference type="Google" id="ProtNLM"/>
    </source>
</evidence>
<organism evidence="1 2">
    <name type="scientific">Hydrogenophaga aromaticivorans</name>
    <dbReference type="NCBI Taxonomy" id="2610898"/>
    <lineage>
        <taxon>Bacteria</taxon>
        <taxon>Pseudomonadati</taxon>
        <taxon>Pseudomonadota</taxon>
        <taxon>Betaproteobacteria</taxon>
        <taxon>Burkholderiales</taxon>
        <taxon>Comamonadaceae</taxon>
        <taxon>Hydrogenophaga</taxon>
    </lineage>
</organism>
<dbReference type="Proteomes" id="UP000545507">
    <property type="component" value="Unassembled WGS sequence"/>
</dbReference>
<dbReference type="RefSeq" id="WP_177137373.1">
    <property type="nucleotide sequence ID" value="NZ_VYGV01000016.1"/>
</dbReference>
<gene>
    <name evidence="1" type="ORF">F3K02_19940</name>
</gene>
<evidence type="ECO:0000313" key="1">
    <source>
        <dbReference type="EMBL" id="NWF47502.1"/>
    </source>
</evidence>
<keyword evidence="2" id="KW-1185">Reference proteome</keyword>